<accession>A0ABS7CKW2</accession>
<dbReference type="InterPro" id="IPR036412">
    <property type="entry name" value="HAD-like_sf"/>
</dbReference>
<dbReference type="PANTHER" id="PTHR19288">
    <property type="entry name" value="4-NITROPHENYLPHOSPHATASE-RELATED"/>
    <property type="match status" value="1"/>
</dbReference>
<name>A0ABS7CKW2_9BACL</name>
<dbReference type="Proteomes" id="UP001519887">
    <property type="component" value="Unassembled WGS sequence"/>
</dbReference>
<organism evidence="1 2">
    <name type="scientific">Paenibacillus sepulcri</name>
    <dbReference type="NCBI Taxonomy" id="359917"/>
    <lineage>
        <taxon>Bacteria</taxon>
        <taxon>Bacillati</taxon>
        <taxon>Bacillota</taxon>
        <taxon>Bacilli</taxon>
        <taxon>Bacillales</taxon>
        <taxon>Paenibacillaceae</taxon>
        <taxon>Paenibacillus</taxon>
    </lineage>
</organism>
<dbReference type="Pfam" id="PF13344">
    <property type="entry name" value="Hydrolase_6"/>
    <property type="match status" value="1"/>
</dbReference>
<dbReference type="SUPFAM" id="SSF56784">
    <property type="entry name" value="HAD-like"/>
    <property type="match status" value="1"/>
</dbReference>
<comment type="caution">
    <text evidence="1">The sequence shown here is derived from an EMBL/GenBank/DDBJ whole genome shotgun (WGS) entry which is preliminary data.</text>
</comment>
<dbReference type="PANTHER" id="PTHR19288:SF46">
    <property type="entry name" value="HALOACID DEHALOGENASE-LIKE HYDROLASE DOMAIN-CONTAINING PROTEIN 2"/>
    <property type="match status" value="1"/>
</dbReference>
<dbReference type="InterPro" id="IPR023214">
    <property type="entry name" value="HAD_sf"/>
</dbReference>
<keyword evidence="2" id="KW-1185">Reference proteome</keyword>
<reference evidence="1 2" key="1">
    <citation type="submission" date="2021-07" db="EMBL/GenBank/DDBJ databases">
        <title>Paenibacillus radiodurans sp. nov., isolated from the southeastern edge of Tengger Desert.</title>
        <authorList>
            <person name="Zhang G."/>
        </authorList>
    </citation>
    <scope>NUCLEOTIDE SEQUENCE [LARGE SCALE GENOMIC DNA]</scope>
    <source>
        <strain evidence="1 2">CCM 7311</strain>
    </source>
</reference>
<gene>
    <name evidence="1" type="ORF">K0U00_46710</name>
</gene>
<evidence type="ECO:0000313" key="1">
    <source>
        <dbReference type="EMBL" id="MBW7461575.1"/>
    </source>
</evidence>
<dbReference type="InterPro" id="IPR006357">
    <property type="entry name" value="HAD-SF_hydro_IIA"/>
</dbReference>
<protein>
    <submittedName>
        <fullName evidence="1">TIGR01457 family HAD-type hydrolase</fullName>
    </submittedName>
</protein>
<keyword evidence="1" id="KW-0378">Hydrolase</keyword>
<dbReference type="Gene3D" id="3.40.50.1000">
    <property type="entry name" value="HAD superfamily/HAD-like"/>
    <property type="match status" value="1"/>
</dbReference>
<feature type="non-terminal residue" evidence="1">
    <location>
        <position position="86"/>
    </location>
</feature>
<dbReference type="EMBL" id="JAHZIK010003072">
    <property type="protein sequence ID" value="MBW7461575.1"/>
    <property type="molecule type" value="Genomic_DNA"/>
</dbReference>
<sequence length="86" mass="9251">MRGFLIDLDGTLYNGQKMIEGADALIRMLRENQVPYLFVTNNSTAAPDVVASRLTGMGIPAESSEVCTSAQAAASYIAERRQGARV</sequence>
<proteinExistence type="predicted"/>
<evidence type="ECO:0000313" key="2">
    <source>
        <dbReference type="Proteomes" id="UP001519887"/>
    </source>
</evidence>
<dbReference type="GO" id="GO:0016787">
    <property type="term" value="F:hydrolase activity"/>
    <property type="evidence" value="ECO:0007669"/>
    <property type="project" value="UniProtKB-KW"/>
</dbReference>